<dbReference type="Pfam" id="PF05029">
    <property type="entry name" value="TIMELESS_C"/>
    <property type="match status" value="1"/>
</dbReference>
<dbReference type="PANTHER" id="PTHR22940">
    <property type="entry name" value="TIMEOUT/TIMELESS-2"/>
    <property type="match status" value="1"/>
</dbReference>
<dbReference type="InterPro" id="IPR007725">
    <property type="entry name" value="TIMELESS_C"/>
</dbReference>
<dbReference type="GO" id="GO:0009649">
    <property type="term" value="P:entrainment of circadian clock"/>
    <property type="evidence" value="ECO:0007669"/>
    <property type="project" value="TreeGrafter"/>
</dbReference>
<dbReference type="GO" id="GO:0031298">
    <property type="term" value="C:replication fork protection complex"/>
    <property type="evidence" value="ECO:0007669"/>
    <property type="project" value="TreeGrafter"/>
</dbReference>
<evidence type="ECO:0000259" key="3">
    <source>
        <dbReference type="Pfam" id="PF05029"/>
    </source>
</evidence>
<dbReference type="GO" id="GO:0043111">
    <property type="term" value="P:replication fork arrest"/>
    <property type="evidence" value="ECO:0007669"/>
    <property type="project" value="TreeGrafter"/>
</dbReference>
<dbReference type="Proteomes" id="UP001233999">
    <property type="component" value="Unassembled WGS sequence"/>
</dbReference>
<dbReference type="EMBL" id="JASPKZ010010259">
    <property type="protein sequence ID" value="KAJ9574814.1"/>
    <property type="molecule type" value="Genomic_DNA"/>
</dbReference>
<feature type="compositionally biased region" description="Polar residues" evidence="2">
    <location>
        <begin position="618"/>
        <end position="628"/>
    </location>
</feature>
<name>A0AAD8E2Y4_DIPPU</name>
<feature type="compositionally biased region" description="Basic residues" evidence="2">
    <location>
        <begin position="524"/>
        <end position="533"/>
    </location>
</feature>
<feature type="region of interest" description="Disordered" evidence="2">
    <location>
        <begin position="456"/>
        <end position="628"/>
    </location>
</feature>
<organism evidence="4 5">
    <name type="scientific">Diploptera punctata</name>
    <name type="common">Pacific beetle cockroach</name>
    <dbReference type="NCBI Taxonomy" id="6984"/>
    <lineage>
        <taxon>Eukaryota</taxon>
        <taxon>Metazoa</taxon>
        <taxon>Ecdysozoa</taxon>
        <taxon>Arthropoda</taxon>
        <taxon>Hexapoda</taxon>
        <taxon>Insecta</taxon>
        <taxon>Pterygota</taxon>
        <taxon>Neoptera</taxon>
        <taxon>Polyneoptera</taxon>
        <taxon>Dictyoptera</taxon>
        <taxon>Blattodea</taxon>
        <taxon>Blaberoidea</taxon>
        <taxon>Blaberidae</taxon>
        <taxon>Diplopterinae</taxon>
        <taxon>Diploptera</taxon>
    </lineage>
</organism>
<reference evidence="4" key="1">
    <citation type="journal article" date="2023" name="IScience">
        <title>Live-bearing cockroach genome reveals convergent evolutionary mechanisms linked to viviparity in insects and beyond.</title>
        <authorList>
            <person name="Fouks B."/>
            <person name="Harrison M.C."/>
            <person name="Mikhailova A.A."/>
            <person name="Marchal E."/>
            <person name="English S."/>
            <person name="Carruthers M."/>
            <person name="Jennings E.C."/>
            <person name="Chiamaka E.L."/>
            <person name="Frigard R.A."/>
            <person name="Pippel M."/>
            <person name="Attardo G.M."/>
            <person name="Benoit J.B."/>
            <person name="Bornberg-Bauer E."/>
            <person name="Tobe S.S."/>
        </authorList>
    </citation>
    <scope>NUCLEOTIDE SEQUENCE</scope>
    <source>
        <strain evidence="4">Stay&amp;Tobe</strain>
    </source>
</reference>
<dbReference type="GO" id="GO:0006281">
    <property type="term" value="P:DNA repair"/>
    <property type="evidence" value="ECO:0007669"/>
    <property type="project" value="TreeGrafter"/>
</dbReference>
<reference evidence="4" key="2">
    <citation type="submission" date="2023-05" db="EMBL/GenBank/DDBJ databases">
        <authorList>
            <person name="Fouks B."/>
        </authorList>
    </citation>
    <scope>NUCLEOTIDE SEQUENCE</scope>
    <source>
        <strain evidence="4">Stay&amp;Tobe</strain>
        <tissue evidence="4">Testes</tissue>
    </source>
</reference>
<feature type="compositionally biased region" description="Acidic residues" evidence="2">
    <location>
        <begin position="293"/>
        <end position="311"/>
    </location>
</feature>
<evidence type="ECO:0000313" key="4">
    <source>
        <dbReference type="EMBL" id="KAJ9574814.1"/>
    </source>
</evidence>
<feature type="compositionally biased region" description="Polar residues" evidence="2">
    <location>
        <begin position="469"/>
        <end position="500"/>
    </location>
</feature>
<dbReference type="PANTHER" id="PTHR22940:SF4">
    <property type="entry name" value="PROTEIN TIMELESS HOMOLOG"/>
    <property type="match status" value="1"/>
</dbReference>
<comment type="similarity">
    <text evidence="1">Belongs to the timeless family.</text>
</comment>
<dbReference type="AlphaFoldDB" id="A0AAD8E2Y4"/>
<evidence type="ECO:0000256" key="1">
    <source>
        <dbReference type="ARBA" id="ARBA00008174"/>
    </source>
</evidence>
<gene>
    <name evidence="4" type="ORF">L9F63_008013</name>
</gene>
<sequence>EEEESGTSMAEQDFKFMDFLKRFAHHKVVMACSLLLRQFDRNLLHTNHCIIKLLHRIAWDCKMPAMLFQASLFQTFQRILDSKLDHHKELAKFAVFIIRKFTEVAQKNGKVYMELLFWKTMRDAYEIEEGYGSYQEKSHSSKNVWTEEEEEELRRLYEEFTRRSNMEDGENDVGTDVVDWIVQNLINTTRSHRGIAKKLRELGYEVATKVTLNRSFPKQEWAEEEEQQFERMYEKISGLSDPLGCIVDRLTVRRPKQRIADKLLEMGLVQDKKELRKKRVGKQRAPGGRSEESENSSNDDDANESSDDSGSDGDGRPSTSAPKPAQRRGQGSSVKRTAGSKKTSAKRYSSTELTNLLIQVTSAGMSEALQWLCSCLEEVADDRETDGDEENIPLLPLTEETMTAMDNSQFQELLRATGISPPFDEQEVYWRIPGHMSVQELRKRIEVITQALEGRLVAPPNNEEDVDSESTQNNIEIPSTSHSTQDYSEATSEQISQNSVSKKKKHKEKKNNDKLDKNMTNKSSGKKQSRKKVQMGSESETEEASINVLEEASEETISRSRKNKNTLLDSDSETEEASLSLLARENDISQTNRTKSRIVLNDSESETEMNISLLGGEKNSSQTTKNWS</sequence>
<feature type="non-terminal residue" evidence="4">
    <location>
        <position position="628"/>
    </location>
</feature>
<feature type="compositionally biased region" description="Basic and acidic residues" evidence="2">
    <location>
        <begin position="510"/>
        <end position="519"/>
    </location>
</feature>
<feature type="compositionally biased region" description="Polar residues" evidence="2">
    <location>
        <begin position="329"/>
        <end position="348"/>
    </location>
</feature>
<feature type="region of interest" description="Disordered" evidence="2">
    <location>
        <begin position="275"/>
        <end position="348"/>
    </location>
</feature>
<dbReference type="GO" id="GO:0000076">
    <property type="term" value="P:DNA replication checkpoint signaling"/>
    <property type="evidence" value="ECO:0007669"/>
    <property type="project" value="TreeGrafter"/>
</dbReference>
<dbReference type="GO" id="GO:0003677">
    <property type="term" value="F:DNA binding"/>
    <property type="evidence" value="ECO:0007669"/>
    <property type="project" value="TreeGrafter"/>
</dbReference>
<evidence type="ECO:0000313" key="5">
    <source>
        <dbReference type="Proteomes" id="UP001233999"/>
    </source>
</evidence>
<evidence type="ECO:0000256" key="2">
    <source>
        <dbReference type="SAM" id="MobiDB-lite"/>
    </source>
</evidence>
<accession>A0AAD8E2Y4</accession>
<keyword evidence="5" id="KW-1185">Reference proteome</keyword>
<feature type="domain" description="Timeless C-terminal" evidence="3">
    <location>
        <begin position="358"/>
        <end position="442"/>
    </location>
</feature>
<comment type="caution">
    <text evidence="4">The sequence shown here is derived from an EMBL/GenBank/DDBJ whole genome shotgun (WGS) entry which is preliminary data.</text>
</comment>
<protein>
    <recommendedName>
        <fullName evidence="3">Timeless C-terminal domain-containing protein</fullName>
    </recommendedName>
</protein>
<dbReference type="InterPro" id="IPR044998">
    <property type="entry name" value="Timeless"/>
</dbReference>
<proteinExistence type="inferred from homology"/>
<dbReference type="Pfam" id="PF26019">
    <property type="entry name" value="HTH_TIMELESS"/>
    <property type="match status" value="1"/>
</dbReference>